<proteinExistence type="predicted"/>
<dbReference type="Proteomes" id="UP001430605">
    <property type="component" value="Unassembled WGS sequence"/>
</dbReference>
<organism evidence="1 2">
    <name type="scientific">Xanthomonas euvesicatoria pv. euvesicatoria</name>
    <dbReference type="NCBI Taxonomy" id="2753541"/>
    <lineage>
        <taxon>Bacteria</taxon>
        <taxon>Pseudomonadati</taxon>
        <taxon>Pseudomonadota</taxon>
        <taxon>Gammaproteobacteria</taxon>
        <taxon>Lysobacterales</taxon>
        <taxon>Lysobacteraceae</taxon>
        <taxon>Xanthomonas</taxon>
    </lineage>
</organism>
<accession>A0ABS8LHU5</accession>
<comment type="caution">
    <text evidence="1">The sequence shown here is derived from an EMBL/GenBank/DDBJ whole genome shotgun (WGS) entry which is preliminary data.</text>
</comment>
<keyword evidence="2" id="KW-1185">Reference proteome</keyword>
<name>A0ABS8LHU5_XANEU</name>
<sequence>MSQSLKSVLQRLEQIITPPTSYTNGTVVLYPDATESGPVADLKRDIWGKCVAVLDTGKAWLSRKQPLGLRHL</sequence>
<reference evidence="1" key="1">
    <citation type="submission" date="2021-11" db="EMBL/GenBank/DDBJ databases">
        <title>Genome resources and taxonomic validation of 89 Xanthomonas strains.</title>
        <authorList>
            <person name="Tambong J.T."/>
        </authorList>
    </citation>
    <scope>NUCLEOTIDE SEQUENCE</scope>
    <source>
        <strain evidence="1">Xv 72</strain>
    </source>
</reference>
<protein>
    <submittedName>
        <fullName evidence="1">Uncharacterized protein</fullName>
    </submittedName>
</protein>
<dbReference type="EMBL" id="JAJIUS010000008">
    <property type="protein sequence ID" value="MCC8633523.1"/>
    <property type="molecule type" value="Genomic_DNA"/>
</dbReference>
<feature type="non-terminal residue" evidence="1">
    <location>
        <position position="72"/>
    </location>
</feature>
<evidence type="ECO:0000313" key="2">
    <source>
        <dbReference type="Proteomes" id="UP001430605"/>
    </source>
</evidence>
<gene>
    <name evidence="1" type="ORF">LN463_00595</name>
</gene>
<evidence type="ECO:0000313" key="1">
    <source>
        <dbReference type="EMBL" id="MCC8633523.1"/>
    </source>
</evidence>
<dbReference type="RefSeq" id="WP_228892614.1">
    <property type="nucleotide sequence ID" value="NZ_JAJITV010000006.1"/>
</dbReference>